<dbReference type="Ensembl" id="ENSSMAT00000016756.2">
    <property type="protein sequence ID" value="ENSSMAP00000016549.2"/>
    <property type="gene ID" value="ENSSMAG00000010132.2"/>
</dbReference>
<name>A0A8D3ADJ2_SCOMX</name>
<organism evidence="2 3">
    <name type="scientific">Scophthalmus maximus</name>
    <name type="common">Turbot</name>
    <name type="synonym">Psetta maxima</name>
    <dbReference type="NCBI Taxonomy" id="52904"/>
    <lineage>
        <taxon>Eukaryota</taxon>
        <taxon>Metazoa</taxon>
        <taxon>Chordata</taxon>
        <taxon>Craniata</taxon>
        <taxon>Vertebrata</taxon>
        <taxon>Euteleostomi</taxon>
        <taxon>Actinopterygii</taxon>
        <taxon>Neopterygii</taxon>
        <taxon>Teleostei</taxon>
        <taxon>Neoteleostei</taxon>
        <taxon>Acanthomorphata</taxon>
        <taxon>Carangaria</taxon>
        <taxon>Pleuronectiformes</taxon>
        <taxon>Pleuronectoidei</taxon>
        <taxon>Scophthalmidae</taxon>
        <taxon>Scophthalmus</taxon>
    </lineage>
</organism>
<reference evidence="2" key="1">
    <citation type="submission" date="2023-05" db="EMBL/GenBank/DDBJ databases">
        <title>High-quality long-read genome of Scophthalmus maximus.</title>
        <authorList>
            <person name="Lien S."/>
            <person name="Martinez P."/>
        </authorList>
    </citation>
    <scope>NUCLEOTIDE SEQUENCE [LARGE SCALE GENOMIC DNA]</scope>
</reference>
<dbReference type="InterPro" id="IPR027878">
    <property type="entry name" value="DUF4551"/>
</dbReference>
<dbReference type="Pfam" id="PF15087">
    <property type="entry name" value="DUF4551"/>
    <property type="match status" value="1"/>
</dbReference>
<proteinExistence type="predicted"/>
<accession>A0A8D3ADJ2</accession>
<gene>
    <name evidence="2" type="primary">c12h12orf56</name>
</gene>
<dbReference type="AlphaFoldDB" id="A0A8D3ADJ2"/>
<dbReference type="PANTHER" id="PTHR35354">
    <property type="entry name" value="RGD1561648"/>
    <property type="match status" value="1"/>
</dbReference>
<dbReference type="PANTHER" id="PTHR35354:SF1">
    <property type="entry name" value="RGD1561648"/>
    <property type="match status" value="1"/>
</dbReference>
<evidence type="ECO:0000256" key="1">
    <source>
        <dbReference type="SAM" id="MobiDB-lite"/>
    </source>
</evidence>
<dbReference type="GeneTree" id="ENSGT00390000018424"/>
<reference evidence="2" key="2">
    <citation type="submission" date="2025-08" db="UniProtKB">
        <authorList>
            <consortium name="Ensembl"/>
        </authorList>
    </citation>
    <scope>IDENTIFICATION</scope>
</reference>
<sequence length="599" mass="67045">MARTGTGSPLLSRRDVRLDAFLKRNTERSVYERIRAHEPCVVVSERVNKVFMHAVLSDERVYLTEHPPRTLAAAVSFGRVRDIELVNDLPDFLRGKARDHCQHVRITYVTDRPAVARGLHWLRRDKGAGLPHVAPPPSRRSSHRLSITNTLEGKTSVDWSREEVRLFKPARSASCPNPETLGLLRVPHPPARPPRLLYSPASPPPSERSLKPLEGRRVPRRLGSVLSRLLGREDDVVVGGGGEEREAELHLYAVSQTSRLYLHLLSSWNSFIITSTLLLDPLYRRKCSSSRDSSPGRRRPAISGERTAHLFAQLRSELLQDAISVESLYLLLQELHTAAHRHAALRRLFWRSGELCVFLVQTLEESLHGLSGVYTADQLLLSTVIVQTLAVMFRETQAEAARLNLLAAREGSLTSRLLLAVVCDPRLHTQSPGSAMDSEVSCCSPGFCLPQLQVLLSEYLDAASSLLFELLLLGHKGSRCFSAADLLSVGWILRVLQPHPHLLCFVGHQAQQVALVLSDPRGAPLSPVQSVLLFQRCRLLLACLQHDGPLAQHLRSHVGEEFRYFVRPSCAEEKLPLRYPISSPTVRLVERIVTLMLHR</sequence>
<evidence type="ECO:0000313" key="2">
    <source>
        <dbReference type="Ensembl" id="ENSSMAP00000016549.2"/>
    </source>
</evidence>
<feature type="region of interest" description="Disordered" evidence="1">
    <location>
        <begin position="192"/>
        <end position="215"/>
    </location>
</feature>
<evidence type="ECO:0000313" key="3">
    <source>
        <dbReference type="Proteomes" id="UP000694558"/>
    </source>
</evidence>
<dbReference type="Proteomes" id="UP000694558">
    <property type="component" value="Chromosome 2"/>
</dbReference>
<protein>
    <submittedName>
        <fullName evidence="2">Uncharacterized protein</fullName>
    </submittedName>
</protein>